<evidence type="ECO:0000313" key="1">
    <source>
        <dbReference type="EMBL" id="BEP27797.1"/>
    </source>
</evidence>
<gene>
    <name evidence="1" type="ORF">HLPR_01280</name>
</gene>
<dbReference type="KEGG" id="hprf:HLPR_01280"/>
<protein>
    <submittedName>
        <fullName evidence="1">DUF1836 domain-containing protein</fullName>
    </submittedName>
</protein>
<proteinExistence type="predicted"/>
<dbReference type="PANTHER" id="PTHR40056">
    <property type="entry name" value="HYPOTHETICAL CYTOSOLIC PROTEIN"/>
    <property type="match status" value="1"/>
</dbReference>
<dbReference type="InterPro" id="IPR014975">
    <property type="entry name" value="DUF1836"/>
</dbReference>
<organism evidence="1 2">
    <name type="scientific">Helicovermis profundi</name>
    <dbReference type="NCBI Taxonomy" id="3065157"/>
    <lineage>
        <taxon>Bacteria</taxon>
        <taxon>Bacillati</taxon>
        <taxon>Bacillota</taxon>
        <taxon>Clostridia</taxon>
        <taxon>Helicovermis</taxon>
    </lineage>
</organism>
<dbReference type="Proteomes" id="UP001321786">
    <property type="component" value="Chromosome"/>
</dbReference>
<reference evidence="1 2" key="1">
    <citation type="submission" date="2023-08" db="EMBL/GenBank/DDBJ databases">
        <title>Helicovermis profunda gen. nov., sp. nov., a novel mesophilic, fermentative bacterium within the Bacillota from a deep-sea hydrothermal vent chimney.</title>
        <authorList>
            <person name="Miyazaki U."/>
            <person name="Mizutani D."/>
            <person name="Hashimoto Y."/>
            <person name="Tame A."/>
            <person name="Sawayama S."/>
            <person name="Miyazaki J."/>
            <person name="Takai K."/>
            <person name="Nakagawa S."/>
        </authorList>
    </citation>
    <scope>NUCLEOTIDE SEQUENCE [LARGE SCALE GENOMIC DNA]</scope>
    <source>
        <strain evidence="1 2">S502</strain>
    </source>
</reference>
<dbReference type="EMBL" id="AP028654">
    <property type="protein sequence ID" value="BEP27797.1"/>
    <property type="molecule type" value="Genomic_DNA"/>
</dbReference>
<name>A0AAU9EB81_9FIRM</name>
<dbReference type="PANTHER" id="PTHR40056:SF1">
    <property type="entry name" value="DUF1836 DOMAIN-CONTAINING PROTEIN"/>
    <property type="match status" value="1"/>
</dbReference>
<dbReference type="RefSeq" id="WP_338536165.1">
    <property type="nucleotide sequence ID" value="NZ_AP028654.1"/>
</dbReference>
<accession>A0AAU9EB81</accession>
<dbReference type="Pfam" id="PF08876">
    <property type="entry name" value="DUF1836"/>
    <property type="match status" value="1"/>
</dbReference>
<evidence type="ECO:0000313" key="2">
    <source>
        <dbReference type="Proteomes" id="UP001321786"/>
    </source>
</evidence>
<keyword evidence="2" id="KW-1185">Reference proteome</keyword>
<sequence length="170" mass="20360">MSRFNNFVGIKEKLIPNIPLYMDQVLIFFDEKLSVLKRKDDEKILTKTMINNYVKAKVIPKPIKKKYSKDQIMRLYLVYQLKNVLSIDDVKGFINILSDSDDENDPNNLSKYYNMFLEIEEKKYKEIEKKFQSNFESDDKKNREEMIELLIEFAVDSNIKKRVIEDILDR</sequence>
<dbReference type="AlphaFoldDB" id="A0AAU9EB81"/>